<proteinExistence type="predicted"/>
<dbReference type="EMBL" id="AZSI01000048">
    <property type="protein sequence ID" value="KEY62343.1"/>
    <property type="molecule type" value="Genomic_DNA"/>
</dbReference>
<evidence type="ECO:0000313" key="1">
    <source>
        <dbReference type="EMBL" id="KEY62343.1"/>
    </source>
</evidence>
<dbReference type="InterPro" id="IPR009833">
    <property type="entry name" value="DUF1398"/>
</dbReference>
<dbReference type="PATRIC" id="fig|1415168.3.peg.1570"/>
<dbReference type="Pfam" id="PF07166">
    <property type="entry name" value="DUF1398"/>
    <property type="match status" value="1"/>
</dbReference>
<dbReference type="AlphaFoldDB" id="A0A084AAL4"/>
<sequence length="137" mass="15012">MNAIELVEGAMKKAETIRPKVGGFPYLAECLRESGVLKNVWTLPAGQSTFWTVAGVISLTNAPMLTGFQEVATFDREALIKALRADQAGKTTFPEFLSATWEAGVIDYEANFEKRIVTYRGAQGEEYVEAYPAVTIA</sequence>
<evidence type="ECO:0000313" key="2">
    <source>
        <dbReference type="Proteomes" id="UP000028401"/>
    </source>
</evidence>
<reference evidence="1 2" key="1">
    <citation type="submission" date="2014-06" db="EMBL/GenBank/DDBJ databases">
        <title>Draft genome sequence of the putrescine producing strain Lactococcus lactis subsp cremoris GE214.</title>
        <authorList>
            <person name="Ladero V."/>
            <person name="Linares D.M."/>
            <person name="del Rio B."/>
            <person name="Mayo B."/>
            <person name="Martin M.C."/>
            <person name="Fernandez M."/>
            <person name="Alvarez M.A."/>
        </authorList>
    </citation>
    <scope>NUCLEOTIDE SEQUENCE [LARGE SCALE GENOMIC DNA]</scope>
    <source>
        <strain evidence="1 2">GE214</strain>
    </source>
</reference>
<comment type="caution">
    <text evidence="1">The sequence shown here is derived from an EMBL/GenBank/DDBJ whole genome shotgun (WGS) entry which is preliminary data.</text>
</comment>
<dbReference type="Gene3D" id="3.30.1810.10">
    <property type="entry name" value="YdfO-like"/>
    <property type="match status" value="1"/>
</dbReference>
<organism evidence="1 2">
    <name type="scientific">Lactococcus cremoris subsp. cremoris GE214</name>
    <dbReference type="NCBI Taxonomy" id="1415168"/>
    <lineage>
        <taxon>Bacteria</taxon>
        <taxon>Bacillati</taxon>
        <taxon>Bacillota</taxon>
        <taxon>Bacilli</taxon>
        <taxon>Lactobacillales</taxon>
        <taxon>Streptococcaceae</taxon>
        <taxon>Lactococcus</taxon>
        <taxon>Lactococcus cremoris subsp. cremoris</taxon>
    </lineage>
</organism>
<keyword evidence="1" id="KW-0261">Viral envelope protein</keyword>
<name>A0A084AAL4_LACLC</name>
<gene>
    <name evidence="1" type="ORF">U725_01503</name>
</gene>
<dbReference type="SUPFAM" id="SSF160419">
    <property type="entry name" value="YdfO-like"/>
    <property type="match status" value="1"/>
</dbReference>
<accession>A0A084AAL4</accession>
<keyword evidence="1" id="KW-0946">Virion</keyword>
<dbReference type="Proteomes" id="UP000028401">
    <property type="component" value="Unassembled WGS sequence"/>
</dbReference>
<dbReference type="InterPro" id="IPR036696">
    <property type="entry name" value="YdfO-like_sf"/>
</dbReference>
<protein>
    <submittedName>
        <fullName evidence="1">Phage envelope protein</fullName>
    </submittedName>
</protein>
<dbReference type="RefSeq" id="WP_042748352.1">
    <property type="nucleotide sequence ID" value="NZ_AZSI01000048.1"/>
</dbReference>